<dbReference type="InterPro" id="IPR042098">
    <property type="entry name" value="TauD-like_sf"/>
</dbReference>
<dbReference type="NCBIfam" id="TIGR02410">
    <property type="entry name" value="carnitine_TMLD"/>
    <property type="match status" value="1"/>
</dbReference>
<evidence type="ECO:0000256" key="1">
    <source>
        <dbReference type="ARBA" id="ARBA00001954"/>
    </source>
</evidence>
<evidence type="ECO:0000256" key="5">
    <source>
        <dbReference type="ARBA" id="ARBA00012267"/>
    </source>
</evidence>
<protein>
    <recommendedName>
        <fullName evidence="5">trimethyllysine dioxygenase</fullName>
        <ecNumber evidence="5">1.14.11.8</ecNumber>
    </recommendedName>
    <alternativeName>
        <fullName evidence="12">Epsilon-trimethyllysine 2-oxoglutarate dioxygenase</fullName>
    </alternativeName>
    <alternativeName>
        <fullName evidence="11">TML hydroxylase</fullName>
    </alternativeName>
    <alternativeName>
        <fullName evidence="13">TML-alpha-ketoglutarate dioxygenase</fullName>
    </alternativeName>
</protein>
<dbReference type="SUPFAM" id="SSF51197">
    <property type="entry name" value="Clavaminate synthase-like"/>
    <property type="match status" value="1"/>
</dbReference>
<dbReference type="OrthoDB" id="408743at2759"/>
<comment type="cofactor">
    <cofactor evidence="2">
        <name>L-ascorbate</name>
        <dbReference type="ChEBI" id="CHEBI:38290"/>
    </cofactor>
</comment>
<dbReference type="GO" id="GO:0005506">
    <property type="term" value="F:iron ion binding"/>
    <property type="evidence" value="ECO:0007669"/>
    <property type="project" value="InterPro"/>
</dbReference>
<evidence type="ECO:0000256" key="7">
    <source>
        <dbReference type="ARBA" id="ARBA00022873"/>
    </source>
</evidence>
<evidence type="ECO:0000313" key="19">
    <source>
        <dbReference type="EMBL" id="ORY65640.1"/>
    </source>
</evidence>
<dbReference type="Gene3D" id="3.30.2020.30">
    <property type="match status" value="1"/>
</dbReference>
<reference evidence="19 20" key="1">
    <citation type="submission" date="2016-07" db="EMBL/GenBank/DDBJ databases">
        <title>Pervasive Adenine N6-methylation of Active Genes in Fungi.</title>
        <authorList>
            <consortium name="DOE Joint Genome Institute"/>
            <person name="Mondo S.J."/>
            <person name="Dannebaum R.O."/>
            <person name="Kuo R.C."/>
            <person name="Labutti K."/>
            <person name="Haridas S."/>
            <person name="Kuo A."/>
            <person name="Salamov A."/>
            <person name="Ahrendt S.R."/>
            <person name="Lipzen A."/>
            <person name="Sullivan W."/>
            <person name="Andreopoulos W.B."/>
            <person name="Clum A."/>
            <person name="Lindquist E."/>
            <person name="Daum C."/>
            <person name="Ramamoorthy G.K."/>
            <person name="Gryganskyi A."/>
            <person name="Culley D."/>
            <person name="Magnuson J.K."/>
            <person name="James T.Y."/>
            <person name="O'Malley M.A."/>
            <person name="Stajich J.E."/>
            <person name="Spatafora J.W."/>
            <person name="Visel A."/>
            <person name="Grigoriev I.V."/>
        </authorList>
    </citation>
    <scope>NUCLEOTIDE SEQUENCE [LARGE SCALE GENOMIC DNA]</scope>
    <source>
        <strain evidence="19 20">62-1032</strain>
    </source>
</reference>
<dbReference type="InterPro" id="IPR010376">
    <property type="entry name" value="GBBH-like_N"/>
</dbReference>
<dbReference type="AlphaFoldDB" id="A0A1Y2E269"/>
<evidence type="ECO:0000256" key="4">
    <source>
        <dbReference type="ARBA" id="ARBA00008654"/>
    </source>
</evidence>
<evidence type="ECO:0000256" key="9">
    <source>
        <dbReference type="ARBA" id="ARBA00023002"/>
    </source>
</evidence>
<dbReference type="EC" id="1.14.11.8" evidence="5"/>
<evidence type="ECO:0000256" key="6">
    <source>
        <dbReference type="ARBA" id="ARBA00022723"/>
    </source>
</evidence>
<dbReference type="InterPro" id="IPR038492">
    <property type="entry name" value="GBBH-like_N_sf"/>
</dbReference>
<dbReference type="InterPro" id="IPR003819">
    <property type="entry name" value="TauD/TfdA-like"/>
</dbReference>
<evidence type="ECO:0000256" key="15">
    <source>
        <dbReference type="ARBA" id="ARBA00049334"/>
    </source>
</evidence>
<feature type="domain" description="Gamma-butyrobetaine hydroxylase-like N-terminal" evidence="18">
    <location>
        <begin position="63"/>
        <end position="148"/>
    </location>
</feature>
<dbReference type="GO" id="GO:0045329">
    <property type="term" value="P:carnitine biosynthetic process"/>
    <property type="evidence" value="ECO:0007669"/>
    <property type="project" value="UniProtKB-UniPathway"/>
</dbReference>
<dbReference type="UniPathway" id="UPA00118"/>
<organism evidence="19 20">
    <name type="scientific">Leucosporidium creatinivorum</name>
    <dbReference type="NCBI Taxonomy" id="106004"/>
    <lineage>
        <taxon>Eukaryota</taxon>
        <taxon>Fungi</taxon>
        <taxon>Dikarya</taxon>
        <taxon>Basidiomycota</taxon>
        <taxon>Pucciniomycotina</taxon>
        <taxon>Microbotryomycetes</taxon>
        <taxon>Leucosporidiales</taxon>
        <taxon>Leucosporidium</taxon>
    </lineage>
</organism>
<evidence type="ECO:0000256" key="3">
    <source>
        <dbReference type="ARBA" id="ARBA00005022"/>
    </source>
</evidence>
<dbReference type="PANTHER" id="PTHR10696">
    <property type="entry name" value="GAMMA-BUTYROBETAINE HYDROXYLASE-RELATED"/>
    <property type="match status" value="1"/>
</dbReference>
<dbReference type="InterPro" id="IPR050411">
    <property type="entry name" value="AlphaKG_dependent_hydroxylases"/>
</dbReference>
<feature type="compositionally biased region" description="Polar residues" evidence="16">
    <location>
        <begin position="36"/>
        <end position="51"/>
    </location>
</feature>
<evidence type="ECO:0000256" key="10">
    <source>
        <dbReference type="ARBA" id="ARBA00023004"/>
    </source>
</evidence>
<dbReference type="Pfam" id="PF06155">
    <property type="entry name" value="GBBH-like_N"/>
    <property type="match status" value="1"/>
</dbReference>
<dbReference type="PANTHER" id="PTHR10696:SF51">
    <property type="entry name" value="TRIMETHYLLYSINE DIOXYGENASE, MITOCHONDRIAL"/>
    <property type="match status" value="1"/>
</dbReference>
<keyword evidence="6" id="KW-0479">Metal-binding</keyword>
<evidence type="ECO:0000313" key="20">
    <source>
        <dbReference type="Proteomes" id="UP000193467"/>
    </source>
</evidence>
<comment type="caution">
    <text evidence="19">The sequence shown here is derived from an EMBL/GenBank/DDBJ whole genome shotgun (WGS) entry which is preliminary data.</text>
</comment>
<dbReference type="EMBL" id="MCGR01000064">
    <property type="protein sequence ID" value="ORY65640.1"/>
    <property type="molecule type" value="Genomic_DNA"/>
</dbReference>
<proteinExistence type="inferred from homology"/>
<evidence type="ECO:0000256" key="8">
    <source>
        <dbReference type="ARBA" id="ARBA00022964"/>
    </source>
</evidence>
<comment type="similarity">
    <text evidence="4">Belongs to the gamma-BBH/TMLD family.</text>
</comment>
<dbReference type="GO" id="GO:0050353">
    <property type="term" value="F:trimethyllysine dioxygenase activity"/>
    <property type="evidence" value="ECO:0007669"/>
    <property type="project" value="UniProtKB-EC"/>
</dbReference>
<evidence type="ECO:0000256" key="13">
    <source>
        <dbReference type="ARBA" id="ARBA00032283"/>
    </source>
</evidence>
<keyword evidence="10" id="KW-0408">Iron</keyword>
<accession>A0A1Y2E269</accession>
<dbReference type="GO" id="GO:0005739">
    <property type="term" value="C:mitochondrion"/>
    <property type="evidence" value="ECO:0007669"/>
    <property type="project" value="TreeGrafter"/>
</dbReference>
<gene>
    <name evidence="19" type="ORF">BCR35DRAFT_282976</name>
</gene>
<dbReference type="CDD" id="cd00250">
    <property type="entry name" value="CAS_like"/>
    <property type="match status" value="1"/>
</dbReference>
<evidence type="ECO:0000259" key="17">
    <source>
        <dbReference type="Pfam" id="PF02668"/>
    </source>
</evidence>
<evidence type="ECO:0000256" key="12">
    <source>
        <dbReference type="ARBA" id="ARBA00031778"/>
    </source>
</evidence>
<dbReference type="InParanoid" id="A0A1Y2E269"/>
<dbReference type="Proteomes" id="UP000193467">
    <property type="component" value="Unassembled WGS sequence"/>
</dbReference>
<dbReference type="Pfam" id="PF02668">
    <property type="entry name" value="TauD"/>
    <property type="match status" value="1"/>
</dbReference>
<evidence type="ECO:0000259" key="18">
    <source>
        <dbReference type="Pfam" id="PF06155"/>
    </source>
</evidence>
<sequence length="473" mass="52879">MSARLRTLQKATSALLQTSRPALQPRPPRRHLSAKPFSSATPRSAHNSASSALAVPRIVQGESAARTLTVELPNGQQTSFHYLWLRDHCREPRSYHPATKQRLVDTFLIPADLEPTAANCSSEGLTVTWPEREGSGDSYDSFFPWSFLMEHSYAPALRKGLEKADRKVLWTSEISENLPTVTYEEVMESEKGVYEWVKRIGTYGFSLVSGIPPTPEATEELIRRIAFIRETHYGGFWDFTADLKHGDLAYSDVLLQGHTDTTYFTDPCGLQLFHLLSPDSSHQGGHNLLIDGFRAASIFKKTHPTLYELFSTLPVPSHASGTGSESSPSGVHMAPLVPKPVFNHDENGELVQVRWNGDDRGVVGGPAWEGKMDEWFEGVRAWEAILRSKEATLWSKMEMGTAVIFDNHRVLHGRSSFTGERRLCGAYINHDDFRSRLKGLEKQFGEKSAEKERLLSKYGLKSSSIGGAREEYA</sequence>
<evidence type="ECO:0000256" key="11">
    <source>
        <dbReference type="ARBA" id="ARBA00030363"/>
    </source>
</evidence>
<keyword evidence="20" id="KW-1185">Reference proteome</keyword>
<feature type="domain" description="TauD/TfdA-like" evidence="17">
    <location>
        <begin position="180"/>
        <end position="427"/>
    </location>
</feature>
<comment type="function">
    <text evidence="14">Converts trimethyllysine (TML) into hydroxytrimethyllysine (HTML).</text>
</comment>
<dbReference type="FunFam" id="3.60.130.10:FF:000001">
    <property type="entry name" value="Trimethyllysine dioxygenase, mitochondrial"/>
    <property type="match status" value="1"/>
</dbReference>
<evidence type="ECO:0000256" key="14">
    <source>
        <dbReference type="ARBA" id="ARBA00046008"/>
    </source>
</evidence>
<dbReference type="InterPro" id="IPR012776">
    <property type="entry name" value="Trimethyllysine_dOase"/>
</dbReference>
<evidence type="ECO:0000256" key="16">
    <source>
        <dbReference type="SAM" id="MobiDB-lite"/>
    </source>
</evidence>
<name>A0A1Y2E269_9BASI</name>
<dbReference type="Gene3D" id="3.60.130.10">
    <property type="entry name" value="Clavaminate synthase-like"/>
    <property type="match status" value="1"/>
</dbReference>
<comment type="pathway">
    <text evidence="3">Amine and polyamine biosynthesis; carnitine biosynthesis.</text>
</comment>
<dbReference type="STRING" id="106004.A0A1Y2E269"/>
<feature type="region of interest" description="Disordered" evidence="16">
    <location>
        <begin position="15"/>
        <end position="53"/>
    </location>
</feature>
<keyword evidence="8" id="KW-0223">Dioxygenase</keyword>
<keyword evidence="9" id="KW-0560">Oxidoreductase</keyword>
<evidence type="ECO:0000256" key="2">
    <source>
        <dbReference type="ARBA" id="ARBA00001961"/>
    </source>
</evidence>
<comment type="catalytic activity">
    <reaction evidence="15">
        <text>N(6),N(6),N(6)-trimethyl-L-lysine + 2-oxoglutarate + O2 = (3S)-3-hydroxy-N(6),N(6),N(6)-trimethyl-L-lysine + succinate + CO2</text>
        <dbReference type="Rhea" id="RHEA:14181"/>
        <dbReference type="ChEBI" id="CHEBI:15379"/>
        <dbReference type="ChEBI" id="CHEBI:16526"/>
        <dbReference type="ChEBI" id="CHEBI:16810"/>
        <dbReference type="ChEBI" id="CHEBI:30031"/>
        <dbReference type="ChEBI" id="CHEBI:58100"/>
        <dbReference type="ChEBI" id="CHEBI:141499"/>
        <dbReference type="EC" id="1.14.11.8"/>
    </reaction>
</comment>
<keyword evidence="7" id="KW-0124">Carnitine biosynthesis</keyword>
<comment type="cofactor">
    <cofactor evidence="1">
        <name>Fe(2+)</name>
        <dbReference type="ChEBI" id="CHEBI:29033"/>
    </cofactor>
</comment>